<dbReference type="Proteomes" id="UP001153555">
    <property type="component" value="Unassembled WGS sequence"/>
</dbReference>
<feature type="compositionally biased region" description="Pro residues" evidence="1">
    <location>
        <begin position="1"/>
        <end position="12"/>
    </location>
</feature>
<evidence type="ECO:0000313" key="2">
    <source>
        <dbReference type="EMBL" id="CAA0838510.1"/>
    </source>
</evidence>
<evidence type="ECO:0000313" key="3">
    <source>
        <dbReference type="Proteomes" id="UP001153555"/>
    </source>
</evidence>
<dbReference type="OrthoDB" id="673856at2759"/>
<feature type="compositionally biased region" description="Low complexity" evidence="1">
    <location>
        <begin position="13"/>
        <end position="23"/>
    </location>
</feature>
<dbReference type="PANTHER" id="PTHR33108">
    <property type="entry name" value="OS01G0745000 PROTEIN"/>
    <property type="match status" value="1"/>
</dbReference>
<reference evidence="2" key="1">
    <citation type="submission" date="2019-12" db="EMBL/GenBank/DDBJ databases">
        <authorList>
            <person name="Scholes J."/>
        </authorList>
    </citation>
    <scope>NUCLEOTIDE SEQUENCE</scope>
</reference>
<protein>
    <recommendedName>
        <fullName evidence="4">DUF1677 family protein</fullName>
    </recommendedName>
</protein>
<evidence type="ECO:0008006" key="4">
    <source>
        <dbReference type="Google" id="ProtNLM"/>
    </source>
</evidence>
<evidence type="ECO:0000256" key="1">
    <source>
        <dbReference type="SAM" id="MobiDB-lite"/>
    </source>
</evidence>
<keyword evidence="3" id="KW-1185">Reference proteome</keyword>
<sequence>MLFNPLPTPTPTPTTTHNKPPKLSIDRTISDISMEFKAHETLIKDDKINNDDKDNNRDMEVLPAISEVEDAECECCGMSEECTPEYVRRVREKNCGRMVCGLCSEAVKEEMGKNGGSREEAVRAHVRACAGFNRVGRAFPVLCQAEAMREILRNSRAKSLSPRDRGGTSNNDKSGTKCGILRSSSCIPAISKAQAQRD</sequence>
<name>A0A9N7RNP9_STRHE</name>
<feature type="region of interest" description="Disordered" evidence="1">
    <location>
        <begin position="1"/>
        <end position="23"/>
    </location>
</feature>
<dbReference type="InterPro" id="IPR012876">
    <property type="entry name" value="DUF1677_pln"/>
</dbReference>
<feature type="region of interest" description="Disordered" evidence="1">
    <location>
        <begin position="154"/>
        <end position="180"/>
    </location>
</feature>
<dbReference type="Pfam" id="PF07911">
    <property type="entry name" value="DUF1677"/>
    <property type="match status" value="1"/>
</dbReference>
<dbReference type="AlphaFoldDB" id="A0A9N7RNP9"/>
<proteinExistence type="predicted"/>
<dbReference type="PANTHER" id="PTHR33108:SF51">
    <property type="entry name" value="DUF1677 FAMILY PROTEIN (DUF1677)"/>
    <property type="match status" value="1"/>
</dbReference>
<comment type="caution">
    <text evidence="2">The sequence shown here is derived from an EMBL/GenBank/DDBJ whole genome shotgun (WGS) entry which is preliminary data.</text>
</comment>
<dbReference type="EMBL" id="CACSLK010030875">
    <property type="protein sequence ID" value="CAA0838510.1"/>
    <property type="molecule type" value="Genomic_DNA"/>
</dbReference>
<organism evidence="2 3">
    <name type="scientific">Striga hermonthica</name>
    <name type="common">Purple witchweed</name>
    <name type="synonym">Buchnera hermonthica</name>
    <dbReference type="NCBI Taxonomy" id="68872"/>
    <lineage>
        <taxon>Eukaryota</taxon>
        <taxon>Viridiplantae</taxon>
        <taxon>Streptophyta</taxon>
        <taxon>Embryophyta</taxon>
        <taxon>Tracheophyta</taxon>
        <taxon>Spermatophyta</taxon>
        <taxon>Magnoliopsida</taxon>
        <taxon>eudicotyledons</taxon>
        <taxon>Gunneridae</taxon>
        <taxon>Pentapetalae</taxon>
        <taxon>asterids</taxon>
        <taxon>lamiids</taxon>
        <taxon>Lamiales</taxon>
        <taxon>Orobanchaceae</taxon>
        <taxon>Buchnereae</taxon>
        <taxon>Striga</taxon>
    </lineage>
</organism>
<accession>A0A9N7RNP9</accession>
<gene>
    <name evidence="2" type="ORF">SHERM_05118</name>
</gene>